<evidence type="ECO:0000256" key="1">
    <source>
        <dbReference type="ARBA" id="ARBA00022980"/>
    </source>
</evidence>
<evidence type="ECO:0000256" key="2">
    <source>
        <dbReference type="ARBA" id="ARBA00023274"/>
    </source>
</evidence>
<proteinExistence type="inferred from homology"/>
<dbReference type="EMBL" id="RXIL01000052">
    <property type="protein sequence ID" value="RZN70662.1"/>
    <property type="molecule type" value="Genomic_DNA"/>
</dbReference>
<comment type="similarity">
    <text evidence="3">Belongs to the eukaryotic ribosomal protein eS24 family.</text>
</comment>
<evidence type="ECO:0000256" key="3">
    <source>
        <dbReference type="HAMAP-Rule" id="MF_00545"/>
    </source>
</evidence>
<dbReference type="GO" id="GO:0006412">
    <property type="term" value="P:translation"/>
    <property type="evidence" value="ECO:0007669"/>
    <property type="project" value="UniProtKB-UniRule"/>
</dbReference>
<dbReference type="InterPro" id="IPR012678">
    <property type="entry name" value="Ribosomal_uL23/eL15/eS24_sf"/>
</dbReference>
<evidence type="ECO:0000313" key="5">
    <source>
        <dbReference type="Proteomes" id="UP000320766"/>
    </source>
</evidence>
<dbReference type="GO" id="GO:1990904">
    <property type="term" value="C:ribonucleoprotein complex"/>
    <property type="evidence" value="ECO:0007669"/>
    <property type="project" value="UniProtKB-KW"/>
</dbReference>
<gene>
    <name evidence="3 4" type="primary">rps24e</name>
    <name evidence="4" type="ORF">EF807_02900</name>
</gene>
<dbReference type="AlphaFoldDB" id="A0A520KXJ7"/>
<dbReference type="GO" id="GO:0003735">
    <property type="term" value="F:structural constituent of ribosome"/>
    <property type="evidence" value="ECO:0007669"/>
    <property type="project" value="InterPro"/>
</dbReference>
<dbReference type="InterPro" id="IPR012677">
    <property type="entry name" value="Nucleotide-bd_a/b_plait_sf"/>
</dbReference>
<dbReference type="GO" id="GO:0005840">
    <property type="term" value="C:ribosome"/>
    <property type="evidence" value="ECO:0007669"/>
    <property type="project" value="UniProtKB-KW"/>
</dbReference>
<keyword evidence="1 3" id="KW-0689">Ribosomal protein</keyword>
<comment type="caution">
    <text evidence="4">The sequence shown here is derived from an EMBL/GenBank/DDBJ whole genome shotgun (WGS) entry which is preliminary data.</text>
</comment>
<protein>
    <recommendedName>
        <fullName evidence="3">Small ribosomal subunit protein eS24</fullName>
    </recommendedName>
</protein>
<keyword evidence="2 3" id="KW-0687">Ribonucleoprotein</keyword>
<dbReference type="Proteomes" id="UP000320766">
    <property type="component" value="Unassembled WGS sequence"/>
</dbReference>
<dbReference type="InterPro" id="IPR001976">
    <property type="entry name" value="Ribosomal_eS24"/>
</dbReference>
<sequence length="93" mass="10706">MNIEILEKRKNGLLGREEIRFRVEHDGATPKREEVVKKLVSILGAEEKLLILDSLKTGHGKREAMGYAKIYDDEETLKDVERIKEEGKDDVNK</sequence>
<name>A0A520KXJ7_9EURY</name>
<organism evidence="4 5">
    <name type="scientific">Candidatus Methanolliviera hydrocarbonicum</name>
    <dbReference type="NCBI Taxonomy" id="2491085"/>
    <lineage>
        <taxon>Archaea</taxon>
        <taxon>Methanobacteriati</taxon>
        <taxon>Methanobacteriota</taxon>
        <taxon>Candidatus Methanoliparia</taxon>
        <taxon>Candidatus Methanoliparales</taxon>
        <taxon>Candidatus Methanollivieraceae</taxon>
        <taxon>Candidatus Methanolliviera</taxon>
    </lineage>
</organism>
<dbReference type="Gene3D" id="3.30.70.330">
    <property type="match status" value="1"/>
</dbReference>
<accession>A0A520KXJ7</accession>
<evidence type="ECO:0000313" key="4">
    <source>
        <dbReference type="EMBL" id="RZN70662.1"/>
    </source>
</evidence>
<dbReference type="Pfam" id="PF01282">
    <property type="entry name" value="Ribosomal_S24e"/>
    <property type="match status" value="1"/>
</dbReference>
<reference evidence="4 5" key="1">
    <citation type="journal article" date="2019" name="Nat. Microbiol.">
        <title>Wide diversity of methane and short-chain alkane metabolisms in uncultured archaea.</title>
        <authorList>
            <person name="Borrel G."/>
            <person name="Adam P.S."/>
            <person name="McKay L.J."/>
            <person name="Chen L.X."/>
            <person name="Sierra-Garcia I.N."/>
            <person name="Sieber C.M."/>
            <person name="Letourneur Q."/>
            <person name="Ghozlane A."/>
            <person name="Andersen G.L."/>
            <person name="Li W.J."/>
            <person name="Hallam S.J."/>
            <person name="Muyzer G."/>
            <person name="de Oliveira V.M."/>
            <person name="Inskeep W.P."/>
            <person name="Banfield J.F."/>
            <person name="Gribaldo S."/>
        </authorList>
    </citation>
    <scope>NUCLEOTIDE SEQUENCE [LARGE SCALE GENOMIC DNA]</scope>
    <source>
        <strain evidence="4">NM1b</strain>
    </source>
</reference>
<dbReference type="HAMAP" id="MF_00545">
    <property type="entry name" value="Ribosomal_eS24"/>
    <property type="match status" value="1"/>
</dbReference>
<dbReference type="SUPFAM" id="SSF54189">
    <property type="entry name" value="Ribosomal proteins S24e, L23 and L15e"/>
    <property type="match status" value="1"/>
</dbReference>